<dbReference type="InterPro" id="IPR026881">
    <property type="entry name" value="WYL_dom"/>
</dbReference>
<sequence length="335" mass="38597">MRDEMQFFRRLAILQHLPQAGHGKRTVMQLQKRLSEMNQQTTLRTIQRDLIWLERHYPIACDDGNPHGWFWAHQSPGIQAPYLEPSAALAILLGLEEMQYLLPRSLLEDLEIYRQQAERALAHTTLANWRKHVVVLSDSVQKAPRLSPNLLMQLAESIEISKQVTIQYRAVNQSIKNHVLSIWGLALRDGVLYMVGKSQNHAEPALFAAHRIAHIEIMQESASQPTAAFVLQDFVRSSLQLSRGSEKILLRLQIDKSLLRLIQERPLSSDQVIGKIGRRWCEVSAQVENTEALRWWILSFGENLRVLEPPALFMELRERTRTMAAMYNRLPKSHA</sequence>
<dbReference type="Pfam" id="PF25583">
    <property type="entry name" value="WCX"/>
    <property type="match status" value="1"/>
</dbReference>
<name>A0A1C2JE92_ACITH</name>
<dbReference type="EMBL" id="LWRY01000164">
    <property type="protein sequence ID" value="OCX70430.1"/>
    <property type="molecule type" value="Genomic_DNA"/>
</dbReference>
<dbReference type="InterPro" id="IPR057727">
    <property type="entry name" value="WCX_dom"/>
</dbReference>
<comment type="caution">
    <text evidence="3">The sequence shown here is derived from an EMBL/GenBank/DDBJ whole genome shotgun (WGS) entry which is preliminary data.</text>
</comment>
<keyword evidence="4" id="KW-1185">Reference proteome</keyword>
<organism evidence="3 4">
    <name type="scientific">Acidithiobacillus thiooxidans</name>
    <name type="common">Thiobacillus thiooxidans</name>
    <dbReference type="NCBI Taxonomy" id="930"/>
    <lineage>
        <taxon>Bacteria</taxon>
        <taxon>Pseudomonadati</taxon>
        <taxon>Pseudomonadota</taxon>
        <taxon>Acidithiobacillia</taxon>
        <taxon>Acidithiobacillales</taxon>
        <taxon>Acidithiobacillaceae</taxon>
        <taxon>Acidithiobacillus</taxon>
    </lineage>
</organism>
<dbReference type="PROSITE" id="PS52050">
    <property type="entry name" value="WYL"/>
    <property type="match status" value="1"/>
</dbReference>
<dbReference type="Proteomes" id="UP000095008">
    <property type="component" value="Unassembled WGS sequence"/>
</dbReference>
<evidence type="ECO:0000313" key="4">
    <source>
        <dbReference type="Proteomes" id="UP000095008"/>
    </source>
</evidence>
<feature type="domain" description="WYL" evidence="1">
    <location>
        <begin position="150"/>
        <end position="217"/>
    </location>
</feature>
<dbReference type="InterPro" id="IPR051534">
    <property type="entry name" value="CBASS_pafABC_assoc_protein"/>
</dbReference>
<feature type="domain" description="WCX" evidence="2">
    <location>
        <begin position="247"/>
        <end position="324"/>
    </location>
</feature>
<evidence type="ECO:0000259" key="1">
    <source>
        <dbReference type="Pfam" id="PF13280"/>
    </source>
</evidence>
<dbReference type="Pfam" id="PF13280">
    <property type="entry name" value="WYL"/>
    <property type="match status" value="1"/>
</dbReference>
<dbReference type="OrthoDB" id="8595817at2"/>
<gene>
    <name evidence="3" type="ORF">A6M23_14035</name>
</gene>
<accession>A0A1C2JE92</accession>
<dbReference type="AlphaFoldDB" id="A0A1C2JE92"/>
<dbReference type="PANTHER" id="PTHR34580:SF1">
    <property type="entry name" value="PROTEIN PAFC"/>
    <property type="match status" value="1"/>
</dbReference>
<protein>
    <submittedName>
        <fullName evidence="3">Uncharacterized protein</fullName>
    </submittedName>
</protein>
<evidence type="ECO:0000259" key="2">
    <source>
        <dbReference type="Pfam" id="PF25583"/>
    </source>
</evidence>
<proteinExistence type="predicted"/>
<evidence type="ECO:0000313" key="3">
    <source>
        <dbReference type="EMBL" id="OCX70430.1"/>
    </source>
</evidence>
<dbReference type="RefSeq" id="WP_065973859.1">
    <property type="nucleotide sequence ID" value="NZ_LWRY01000164.1"/>
</dbReference>
<dbReference type="PANTHER" id="PTHR34580">
    <property type="match status" value="1"/>
</dbReference>
<reference evidence="3" key="1">
    <citation type="journal article" date="2016" name="Int. J. Mol. Sci.">
        <title>Comparative genomics of the extreme acidophile Acidithiobacillus thiooxidans reveals intraspecific divergence and niche adaptation.</title>
        <authorList>
            <person name="Zhang X."/>
            <person name="Feng X."/>
            <person name="Tao J."/>
            <person name="Ma L."/>
            <person name="Xiao Y."/>
            <person name="Liang Y."/>
            <person name="Liu X."/>
            <person name="Yin H."/>
        </authorList>
    </citation>
    <scope>NUCLEOTIDE SEQUENCE [LARGE SCALE GENOMIC DNA]</scope>
    <source>
        <strain evidence="3">DXS-W</strain>
    </source>
</reference>